<dbReference type="FunFam" id="3.30.450.20:FF:000099">
    <property type="entry name" value="Sensory box sensor histidine kinase"/>
    <property type="match status" value="1"/>
</dbReference>
<dbReference type="GO" id="GO:0005524">
    <property type="term" value="F:ATP binding"/>
    <property type="evidence" value="ECO:0007669"/>
    <property type="project" value="UniProtKB-KW"/>
</dbReference>
<evidence type="ECO:0000256" key="7">
    <source>
        <dbReference type="ARBA" id="ARBA00022741"/>
    </source>
</evidence>
<keyword evidence="6" id="KW-0808">Transferase</keyword>
<dbReference type="Pfam" id="PF00512">
    <property type="entry name" value="HisKA"/>
    <property type="match status" value="1"/>
</dbReference>
<evidence type="ECO:0000256" key="12">
    <source>
        <dbReference type="PROSITE-ProRule" id="PRU00169"/>
    </source>
</evidence>
<dbReference type="InterPro" id="IPR036097">
    <property type="entry name" value="HisK_dim/P_sf"/>
</dbReference>
<keyword evidence="10" id="KW-0902">Two-component regulatory system</keyword>
<dbReference type="InterPro" id="IPR036890">
    <property type="entry name" value="HATPase_C_sf"/>
</dbReference>
<evidence type="ECO:0000256" key="4">
    <source>
        <dbReference type="ARBA" id="ARBA00022490"/>
    </source>
</evidence>
<dbReference type="OrthoDB" id="60033at2759"/>
<evidence type="ECO:0000259" key="15">
    <source>
        <dbReference type="PROSITE" id="PS50110"/>
    </source>
</evidence>
<dbReference type="EMBL" id="ML119118">
    <property type="protein sequence ID" value="RPB14270.1"/>
    <property type="molecule type" value="Genomic_DNA"/>
</dbReference>
<dbReference type="CDD" id="cd17546">
    <property type="entry name" value="REC_hyHK_CKI1_RcsC-like"/>
    <property type="match status" value="1"/>
</dbReference>
<evidence type="ECO:0000256" key="11">
    <source>
        <dbReference type="ARBA" id="ARBA00054109"/>
    </source>
</evidence>
<evidence type="ECO:0000256" key="8">
    <source>
        <dbReference type="ARBA" id="ARBA00022777"/>
    </source>
</evidence>
<evidence type="ECO:0000256" key="6">
    <source>
        <dbReference type="ARBA" id="ARBA00022679"/>
    </source>
</evidence>
<feature type="domain" description="Response regulatory" evidence="15">
    <location>
        <begin position="1088"/>
        <end position="1266"/>
    </location>
</feature>
<proteinExistence type="predicted"/>
<accession>A0A3N4KUT3</accession>
<dbReference type="InterPro" id="IPR011006">
    <property type="entry name" value="CheY-like_superfamily"/>
</dbReference>
<dbReference type="SMART" id="SM00086">
    <property type="entry name" value="PAC"/>
    <property type="match status" value="2"/>
</dbReference>
<dbReference type="InterPro" id="IPR003661">
    <property type="entry name" value="HisK_dim/P_dom"/>
</dbReference>
<feature type="compositionally biased region" description="Basic and acidic residues" evidence="13">
    <location>
        <begin position="1408"/>
        <end position="1419"/>
    </location>
</feature>
<dbReference type="InterPro" id="IPR000700">
    <property type="entry name" value="PAS-assoc_C"/>
</dbReference>
<dbReference type="EC" id="2.7.13.3" evidence="3"/>
<dbReference type="STRING" id="1392247.A0A3N4KUT3"/>
<dbReference type="InterPro" id="IPR001610">
    <property type="entry name" value="PAC"/>
</dbReference>
<dbReference type="SUPFAM" id="SSF55874">
    <property type="entry name" value="ATPase domain of HSP90 chaperone/DNA topoisomerase II/histidine kinase"/>
    <property type="match status" value="1"/>
</dbReference>
<dbReference type="InterPro" id="IPR013655">
    <property type="entry name" value="PAS_fold_3"/>
</dbReference>
<dbReference type="FunFam" id="1.10.287.130:FF:000002">
    <property type="entry name" value="Two-component osmosensing histidine kinase"/>
    <property type="match status" value="1"/>
</dbReference>
<dbReference type="Pfam" id="PF02518">
    <property type="entry name" value="HATPase_c"/>
    <property type="match status" value="1"/>
</dbReference>
<dbReference type="PANTHER" id="PTHR45339:SF1">
    <property type="entry name" value="HYBRID SIGNAL TRANSDUCTION HISTIDINE KINASE J"/>
    <property type="match status" value="1"/>
</dbReference>
<comment type="function">
    <text evidence="11">Involved in the control of the SAPK-dependent transcriptional response to peroxide stress. Regulates sty1 activity.</text>
</comment>
<dbReference type="Gene3D" id="1.10.287.130">
    <property type="match status" value="1"/>
</dbReference>
<evidence type="ECO:0000256" key="10">
    <source>
        <dbReference type="ARBA" id="ARBA00023012"/>
    </source>
</evidence>
<dbReference type="GO" id="GO:0005737">
    <property type="term" value="C:cytoplasm"/>
    <property type="evidence" value="ECO:0007669"/>
    <property type="project" value="UniProtKB-SubCell"/>
</dbReference>
<dbReference type="PROSITE" id="PS50109">
    <property type="entry name" value="HIS_KIN"/>
    <property type="match status" value="1"/>
</dbReference>
<comment type="subcellular location">
    <subcellularLocation>
        <location evidence="2">Cytoplasm</location>
    </subcellularLocation>
</comment>
<sequence>MVRLSDNRLKKSHEKTAVATTATTAGAASSLALKDSNDGFVKSVSASGAFGDNEPDISHRGTRESIPLPAFPYRHSSNREIPTVRTHPTSHPPPEIPPPTSGASLAFTALQFLPTPLLVLGSNKTVVLANEAMGRLLGMEPPNQNVNRLAGAAVKEPPSPSITDLLQGKDLSELGVNILQRDSPLWVSWELFLEALAKDMTGDEDGFANANSLINKAGATSPASDAPPLLRGHPVRDVALDVSLSNHGHKESDNHPRPIQIQAKMIVSIWVLDSERYFTLTFTSMASPLSPTAVDGSFFPKVSAPCVDPEPARLGSALLPMGAPASSDISTSPSVLDRMMRMKDAVLDAMEIPVFGMWHDGSMGFTNRAAQEISLAERNIYTFHRDELHRWYKLYSEDFERELEMDEYPLVKLVKTKKAISPGRFGMYSREGKKMVFDAHGDGIYDNDTGEFLGGLIWLRDVTEYQEKLVVQEETNELRFMTMCDCMPQLIWTTRPDGYHDYYSKRWYDFTGLTKEESLGMVTVWLPPLSLNNSGLTFSLIKGWKAPFHPEDMPLVIKEWMRCLETGQDYTVEYRCRRHDGVWRWMLGRALPLRDPRTGEIIKWYGTCTDIHDLVEARSEARRTRKQLQEVLQHSQITLWAIDCSNHITLLEGSIIWDLHNTAESYIGVDIYELFQDCPEFLHPIENILNGKDNLLYSETELNDGRWFRTKYVPILGKKGSAGQYDQNYVAGIIGVSLDTTEVHNASAELEARERENRVLAAAESAAKEASKLKSEFLASMSHEIRTPIAGVVGMAEIILDTNLDTEQREFAENIQRSANALLTVINDILDISKVESGRLDIEEVQFSLPLVVQDVTKMLSFDVERRKLAFECDADWGEAGENMTVIGDPGRIRQILTNLLTNSIKFTHEGFIKLYVEVVKEDDESIVVRFEVKDSGIGIDDDVQQKLFQPFTQADSSTARRFGGTGLGLTISKNLVDLMGGTIGLSSSLGAGTTAYFTIPFHRPQYQNGCLQPADISSLPDRLQSDVSVSCRSSDCGISTPPESPIDIALKRTRSSSHSTNLLKRITPAPATAAEIERNLEERKRTHVLVVEDNDINQQIAIRLIKKLNFSVSAVSNGLEALEFLKEAMPPSSTEPGSPLNSDASSSSSTTRPQRPDIILMDVQMPELDGYSATRIIRSGKLYEYPTEANKEISLWRNPRNPKPAPKIPDGPSPSSEWLSAVPIVAMTASAIRGDREKCRDAGMDDYLAKPVKCTTLEKMLLKWCPGKHALRSNSYPIGAPSSTPFASSGDLSLTGSKKSPFTMAAIAHAIGMDSNAPPGPGSMAVTEKGIVSSPDIKRVVVEPPSLSTVVSVNSTPKASDRHGRPVEDPFDSMYASDENSMHGINISVLKRQLQEEVMNSAAGANGRERENLKETSHGKTTRGRTTESMPRIMHAASAPM</sequence>
<name>A0A3N4KUT3_9PEZI</name>
<keyword evidence="7" id="KW-0547">Nucleotide-binding</keyword>
<evidence type="ECO:0000259" key="16">
    <source>
        <dbReference type="PROSITE" id="PS50113"/>
    </source>
</evidence>
<dbReference type="SUPFAM" id="SSF47384">
    <property type="entry name" value="Homodimeric domain of signal transducing histidine kinase"/>
    <property type="match status" value="1"/>
</dbReference>
<comment type="catalytic activity">
    <reaction evidence="1">
        <text>ATP + protein L-histidine = ADP + protein N-phospho-L-histidine.</text>
        <dbReference type="EC" id="2.7.13.3"/>
    </reaction>
</comment>
<keyword evidence="9" id="KW-0067">ATP-binding</keyword>
<dbReference type="InterPro" id="IPR003594">
    <property type="entry name" value="HATPase_dom"/>
</dbReference>
<gene>
    <name evidence="17" type="ORF">P167DRAFT_572429</name>
</gene>
<dbReference type="GO" id="GO:0009365">
    <property type="term" value="C:protein histidine kinase complex"/>
    <property type="evidence" value="ECO:0007669"/>
    <property type="project" value="UniProtKB-ARBA"/>
</dbReference>
<dbReference type="CDD" id="cd16922">
    <property type="entry name" value="HATPase_EvgS-ArcB-TorS-like"/>
    <property type="match status" value="1"/>
</dbReference>
<dbReference type="Gene3D" id="3.30.450.20">
    <property type="entry name" value="PAS domain"/>
    <property type="match status" value="2"/>
</dbReference>
<dbReference type="SUPFAM" id="SSF52172">
    <property type="entry name" value="CheY-like"/>
    <property type="match status" value="1"/>
</dbReference>
<keyword evidence="4" id="KW-0963">Cytoplasm</keyword>
<reference evidence="17 18" key="1">
    <citation type="journal article" date="2018" name="Nat. Ecol. Evol.">
        <title>Pezizomycetes genomes reveal the molecular basis of ectomycorrhizal truffle lifestyle.</title>
        <authorList>
            <person name="Murat C."/>
            <person name="Payen T."/>
            <person name="Noel B."/>
            <person name="Kuo A."/>
            <person name="Morin E."/>
            <person name="Chen J."/>
            <person name="Kohler A."/>
            <person name="Krizsan K."/>
            <person name="Balestrini R."/>
            <person name="Da Silva C."/>
            <person name="Montanini B."/>
            <person name="Hainaut M."/>
            <person name="Levati E."/>
            <person name="Barry K.W."/>
            <person name="Belfiori B."/>
            <person name="Cichocki N."/>
            <person name="Clum A."/>
            <person name="Dockter R.B."/>
            <person name="Fauchery L."/>
            <person name="Guy J."/>
            <person name="Iotti M."/>
            <person name="Le Tacon F."/>
            <person name="Lindquist E.A."/>
            <person name="Lipzen A."/>
            <person name="Malagnac F."/>
            <person name="Mello A."/>
            <person name="Molinier V."/>
            <person name="Miyauchi S."/>
            <person name="Poulain J."/>
            <person name="Riccioni C."/>
            <person name="Rubini A."/>
            <person name="Sitrit Y."/>
            <person name="Splivallo R."/>
            <person name="Traeger S."/>
            <person name="Wang M."/>
            <person name="Zifcakova L."/>
            <person name="Wipf D."/>
            <person name="Zambonelli A."/>
            <person name="Paolocci F."/>
            <person name="Nowrousian M."/>
            <person name="Ottonello S."/>
            <person name="Baldrian P."/>
            <person name="Spatafora J.W."/>
            <person name="Henrissat B."/>
            <person name="Nagy L.G."/>
            <person name="Aury J.M."/>
            <person name="Wincker P."/>
            <person name="Grigoriev I.V."/>
            <person name="Bonfante P."/>
            <person name="Martin F.M."/>
        </authorList>
    </citation>
    <scope>NUCLEOTIDE SEQUENCE [LARGE SCALE GENOMIC DNA]</scope>
    <source>
        <strain evidence="17 18">CCBAS932</strain>
    </source>
</reference>
<feature type="compositionally biased region" description="Pro residues" evidence="13">
    <location>
        <begin position="1202"/>
        <end position="1213"/>
    </location>
</feature>
<evidence type="ECO:0000256" key="13">
    <source>
        <dbReference type="SAM" id="MobiDB-lite"/>
    </source>
</evidence>
<dbReference type="Gene3D" id="3.30.565.10">
    <property type="entry name" value="Histidine kinase-like ATPase, C-terminal domain"/>
    <property type="match status" value="1"/>
</dbReference>
<dbReference type="GO" id="GO:0000155">
    <property type="term" value="F:phosphorelay sensor kinase activity"/>
    <property type="evidence" value="ECO:0007669"/>
    <property type="project" value="InterPro"/>
</dbReference>
<dbReference type="PROSITE" id="PS50110">
    <property type="entry name" value="RESPONSE_REGULATORY"/>
    <property type="match status" value="1"/>
</dbReference>
<dbReference type="SMART" id="SM00387">
    <property type="entry name" value="HATPase_c"/>
    <property type="match status" value="1"/>
</dbReference>
<dbReference type="SMART" id="SM00388">
    <property type="entry name" value="HisKA"/>
    <property type="match status" value="1"/>
</dbReference>
<dbReference type="PROSITE" id="PS50113">
    <property type="entry name" value="PAC"/>
    <property type="match status" value="1"/>
</dbReference>
<dbReference type="Pfam" id="PF08447">
    <property type="entry name" value="PAS_3"/>
    <property type="match status" value="1"/>
</dbReference>
<feature type="domain" description="Histidine kinase" evidence="14">
    <location>
        <begin position="780"/>
        <end position="1004"/>
    </location>
</feature>
<feature type="region of interest" description="Disordered" evidence="13">
    <location>
        <begin position="1130"/>
        <end position="1158"/>
    </location>
</feature>
<dbReference type="InterPro" id="IPR005467">
    <property type="entry name" value="His_kinase_dom"/>
</dbReference>
<organism evidence="17 18">
    <name type="scientific">Morchella conica CCBAS932</name>
    <dbReference type="NCBI Taxonomy" id="1392247"/>
    <lineage>
        <taxon>Eukaryota</taxon>
        <taxon>Fungi</taxon>
        <taxon>Dikarya</taxon>
        <taxon>Ascomycota</taxon>
        <taxon>Pezizomycotina</taxon>
        <taxon>Pezizomycetes</taxon>
        <taxon>Pezizales</taxon>
        <taxon>Morchellaceae</taxon>
        <taxon>Morchella</taxon>
    </lineage>
</organism>
<dbReference type="InterPro" id="IPR035965">
    <property type="entry name" value="PAS-like_dom_sf"/>
</dbReference>
<evidence type="ECO:0000256" key="3">
    <source>
        <dbReference type="ARBA" id="ARBA00012438"/>
    </source>
</evidence>
<evidence type="ECO:0000256" key="5">
    <source>
        <dbReference type="ARBA" id="ARBA00022553"/>
    </source>
</evidence>
<evidence type="ECO:0000256" key="9">
    <source>
        <dbReference type="ARBA" id="ARBA00022840"/>
    </source>
</evidence>
<keyword evidence="8" id="KW-0418">Kinase</keyword>
<feature type="region of interest" description="Disordered" evidence="13">
    <location>
        <begin position="48"/>
        <end position="76"/>
    </location>
</feature>
<dbReference type="CDD" id="cd00082">
    <property type="entry name" value="HisKA"/>
    <property type="match status" value="1"/>
</dbReference>
<evidence type="ECO:0000259" key="14">
    <source>
        <dbReference type="PROSITE" id="PS50109"/>
    </source>
</evidence>
<dbReference type="Gene3D" id="3.40.50.2300">
    <property type="match status" value="1"/>
</dbReference>
<evidence type="ECO:0000256" key="1">
    <source>
        <dbReference type="ARBA" id="ARBA00000085"/>
    </source>
</evidence>
<keyword evidence="18" id="KW-1185">Reference proteome</keyword>
<evidence type="ECO:0000313" key="17">
    <source>
        <dbReference type="EMBL" id="RPB14270.1"/>
    </source>
</evidence>
<feature type="compositionally biased region" description="Low complexity" evidence="13">
    <location>
        <begin position="1139"/>
        <end position="1150"/>
    </location>
</feature>
<protein>
    <recommendedName>
        <fullName evidence="3">histidine kinase</fullName>
        <ecNumber evidence="3">2.7.13.3</ecNumber>
    </recommendedName>
</protein>
<feature type="domain" description="PAC" evidence="16">
    <location>
        <begin position="570"/>
        <end position="623"/>
    </location>
</feature>
<evidence type="ECO:0000256" key="2">
    <source>
        <dbReference type="ARBA" id="ARBA00004496"/>
    </source>
</evidence>
<keyword evidence="5 12" id="KW-0597">Phosphoprotein</keyword>
<dbReference type="SMART" id="SM00448">
    <property type="entry name" value="REC"/>
    <property type="match status" value="1"/>
</dbReference>
<feature type="region of interest" description="Disordered" evidence="13">
    <location>
        <begin position="1195"/>
        <end position="1217"/>
    </location>
</feature>
<dbReference type="GO" id="GO:1900745">
    <property type="term" value="P:positive regulation of p38MAPK cascade"/>
    <property type="evidence" value="ECO:0007669"/>
    <property type="project" value="UniProtKB-ARBA"/>
</dbReference>
<dbReference type="InterPro" id="IPR000014">
    <property type="entry name" value="PAS"/>
</dbReference>
<dbReference type="SUPFAM" id="SSF55785">
    <property type="entry name" value="PYP-like sensor domain (PAS domain)"/>
    <property type="match status" value="2"/>
</dbReference>
<dbReference type="FunFam" id="3.30.565.10:FF:000010">
    <property type="entry name" value="Sensor histidine kinase RcsC"/>
    <property type="match status" value="1"/>
</dbReference>
<dbReference type="CDD" id="cd00130">
    <property type="entry name" value="PAS"/>
    <property type="match status" value="1"/>
</dbReference>
<dbReference type="PANTHER" id="PTHR45339">
    <property type="entry name" value="HYBRID SIGNAL TRANSDUCTION HISTIDINE KINASE J"/>
    <property type="match status" value="1"/>
</dbReference>
<dbReference type="Proteomes" id="UP000277580">
    <property type="component" value="Unassembled WGS sequence"/>
</dbReference>
<feature type="region of interest" description="Disordered" evidence="13">
    <location>
        <begin position="1402"/>
        <end position="1442"/>
    </location>
</feature>
<dbReference type="InterPro" id="IPR004358">
    <property type="entry name" value="Sig_transdc_His_kin-like_C"/>
</dbReference>
<dbReference type="InParanoid" id="A0A3N4KUT3"/>
<dbReference type="InterPro" id="IPR001789">
    <property type="entry name" value="Sig_transdc_resp-reg_receiver"/>
</dbReference>
<evidence type="ECO:0000313" key="18">
    <source>
        <dbReference type="Proteomes" id="UP000277580"/>
    </source>
</evidence>
<feature type="modified residue" description="4-aspartylphosphate" evidence="12">
    <location>
        <position position="1163"/>
    </location>
</feature>
<dbReference type="PRINTS" id="PR00344">
    <property type="entry name" value="BCTRLSENSOR"/>
</dbReference>